<dbReference type="InterPro" id="IPR042089">
    <property type="entry name" value="Peptidase_M13_dom_2"/>
</dbReference>
<dbReference type="Gene3D" id="1.10.1380.10">
    <property type="entry name" value="Neutral endopeptidase , domain2"/>
    <property type="match status" value="1"/>
</dbReference>
<dbReference type="InterPro" id="IPR000718">
    <property type="entry name" value="Peptidase_M13"/>
</dbReference>
<gene>
    <name evidence="2" type="primary">ECE2</name>
    <name evidence="2" type="ORF">Ciccas_006879</name>
</gene>
<dbReference type="Pfam" id="PF05649">
    <property type="entry name" value="Peptidase_M13_N"/>
    <property type="match status" value="1"/>
</dbReference>
<dbReference type="Gene3D" id="3.40.390.10">
    <property type="entry name" value="Collagenase (Catalytic Domain)"/>
    <property type="match status" value="1"/>
</dbReference>
<accession>A0ABD2Q4G5</accession>
<dbReference type="Proteomes" id="UP001626550">
    <property type="component" value="Unassembled WGS sequence"/>
</dbReference>
<dbReference type="InterPro" id="IPR024079">
    <property type="entry name" value="MetalloPept_cat_dom_sf"/>
</dbReference>
<sequence length="477" mass="55737">MPPQYICSSANCVKASASLIENRNTEFDPCENFYSYACDGFEKRESAKNWGIDMEPAHLVVMHLQQAFLIPLLNNLDKNEDNIAERISNFYQTCLDARKRETDGIKPVLDYLDEIMPNSPFHSSAVNDYPGPIENQTVTSNDVYKIISSYPFRISVKSDISRGDRKFILTLMPDTFLYSSPSNHDQLDVYYRKLNELLPQHIQDKNIISDALDFDQEFSNLAGLNEASLNAVDSMTKVKIRELELQFPSIGIKANIERWLQEFRTAQRNTILSDETELLVYRLDELKKQLRTLTMVIGDKDMLKKMLVWNYFKKAIEMFQLLGQQVTLIARPGEEIKNSHDSEHECAAFFYRKSYFFPYLNFKLSQWNQKKQDREDLIRNMIENLRYEALLFIQEIEWLDHESKRLALDKIEKIKFIVGNPDSASKFPNVYQVLDQYNIKLGSMNSTHFQNLLELEEIEIKIILALYERGNRMDIDL</sequence>
<feature type="domain" description="Peptidase M13 N-terminal" evidence="1">
    <location>
        <begin position="29"/>
        <end position="421"/>
    </location>
</feature>
<name>A0ABD2Q4G5_9PLAT</name>
<dbReference type="PROSITE" id="PS51885">
    <property type="entry name" value="NEPRILYSIN"/>
    <property type="match status" value="1"/>
</dbReference>
<evidence type="ECO:0000313" key="3">
    <source>
        <dbReference type="Proteomes" id="UP001626550"/>
    </source>
</evidence>
<keyword evidence="3" id="KW-1185">Reference proteome</keyword>
<evidence type="ECO:0000259" key="1">
    <source>
        <dbReference type="Pfam" id="PF05649"/>
    </source>
</evidence>
<comment type="caution">
    <text evidence="2">The sequence shown here is derived from an EMBL/GenBank/DDBJ whole genome shotgun (WGS) entry which is preliminary data.</text>
</comment>
<dbReference type="PANTHER" id="PTHR11733:SF240">
    <property type="entry name" value="GH14155P-RELATED"/>
    <property type="match status" value="1"/>
</dbReference>
<proteinExistence type="predicted"/>
<reference evidence="2 3" key="1">
    <citation type="submission" date="2024-11" db="EMBL/GenBank/DDBJ databases">
        <title>Adaptive evolution of stress response genes in parasites aligns with host niche diversity.</title>
        <authorList>
            <person name="Hahn C."/>
            <person name="Resl P."/>
        </authorList>
    </citation>
    <scope>NUCLEOTIDE SEQUENCE [LARGE SCALE GENOMIC DNA]</scope>
    <source>
        <strain evidence="2">EGGRZ-B1_66</strain>
        <tissue evidence="2">Body</tissue>
    </source>
</reference>
<dbReference type="PANTHER" id="PTHR11733">
    <property type="entry name" value="ZINC METALLOPROTEASE FAMILY M13 NEPRILYSIN-RELATED"/>
    <property type="match status" value="1"/>
</dbReference>
<dbReference type="AlphaFoldDB" id="A0ABD2Q4G5"/>
<dbReference type="EMBL" id="JBJKFK010000978">
    <property type="protein sequence ID" value="KAL3314506.1"/>
    <property type="molecule type" value="Genomic_DNA"/>
</dbReference>
<evidence type="ECO:0000313" key="2">
    <source>
        <dbReference type="EMBL" id="KAL3314506.1"/>
    </source>
</evidence>
<dbReference type="InterPro" id="IPR008753">
    <property type="entry name" value="Peptidase_M13_N"/>
</dbReference>
<dbReference type="SUPFAM" id="SSF55486">
    <property type="entry name" value="Metalloproteases ('zincins'), catalytic domain"/>
    <property type="match status" value="1"/>
</dbReference>
<organism evidence="2 3">
    <name type="scientific">Cichlidogyrus casuarinus</name>
    <dbReference type="NCBI Taxonomy" id="1844966"/>
    <lineage>
        <taxon>Eukaryota</taxon>
        <taxon>Metazoa</taxon>
        <taxon>Spiralia</taxon>
        <taxon>Lophotrochozoa</taxon>
        <taxon>Platyhelminthes</taxon>
        <taxon>Monogenea</taxon>
        <taxon>Monopisthocotylea</taxon>
        <taxon>Dactylogyridea</taxon>
        <taxon>Ancyrocephalidae</taxon>
        <taxon>Cichlidogyrus</taxon>
    </lineage>
</organism>
<protein>
    <submittedName>
        <fullName evidence="2">Endothelin-converting enzyme 2</fullName>
    </submittedName>
</protein>